<feature type="domain" description="Core-binding (CB)" evidence="7">
    <location>
        <begin position="142"/>
        <end position="223"/>
    </location>
</feature>
<dbReference type="HOGENOM" id="CLU_027562_0_0_6"/>
<dbReference type="SUPFAM" id="SSF56349">
    <property type="entry name" value="DNA breaking-rejoining enzymes"/>
    <property type="match status" value="1"/>
</dbReference>
<dbReference type="Pfam" id="PF22022">
    <property type="entry name" value="Phage_int_M"/>
    <property type="match status" value="1"/>
</dbReference>
<evidence type="ECO:0000256" key="2">
    <source>
        <dbReference type="ARBA" id="ARBA00022908"/>
    </source>
</evidence>
<dbReference type="OrthoDB" id="9795573at2"/>
<dbReference type="Gene3D" id="1.10.150.130">
    <property type="match status" value="1"/>
</dbReference>
<dbReference type="PANTHER" id="PTHR30629">
    <property type="entry name" value="PROPHAGE INTEGRASE"/>
    <property type="match status" value="1"/>
</dbReference>
<comment type="similarity">
    <text evidence="1">Belongs to the 'phage' integrase family.</text>
</comment>
<dbReference type="InterPro" id="IPR044068">
    <property type="entry name" value="CB"/>
</dbReference>
<dbReference type="Pfam" id="PF00589">
    <property type="entry name" value="Phage_integrase"/>
    <property type="match status" value="1"/>
</dbReference>
<accession>Q4FSX1</accession>
<keyword evidence="9" id="KW-1185">Reference proteome</keyword>
<dbReference type="KEGG" id="par:Psyc_1034"/>
<evidence type="ECO:0000313" key="9">
    <source>
        <dbReference type="Proteomes" id="UP000000546"/>
    </source>
</evidence>
<evidence type="ECO:0000259" key="6">
    <source>
        <dbReference type="PROSITE" id="PS51898"/>
    </source>
</evidence>
<evidence type="ECO:0000313" key="8">
    <source>
        <dbReference type="EMBL" id="AAZ18887.1"/>
    </source>
</evidence>
<dbReference type="EMBL" id="CP000082">
    <property type="protein sequence ID" value="AAZ18887.1"/>
    <property type="molecule type" value="Genomic_DNA"/>
</dbReference>
<keyword evidence="4" id="KW-0233">DNA recombination</keyword>
<dbReference type="InterPro" id="IPR013762">
    <property type="entry name" value="Integrase-like_cat_sf"/>
</dbReference>
<dbReference type="AlphaFoldDB" id="Q4FSX1"/>
<dbReference type="PROSITE" id="PS51900">
    <property type="entry name" value="CB"/>
    <property type="match status" value="1"/>
</dbReference>
<dbReference type="eggNOG" id="COG0582">
    <property type="taxonomic scope" value="Bacteria"/>
</dbReference>
<dbReference type="GO" id="GO:0015074">
    <property type="term" value="P:DNA integration"/>
    <property type="evidence" value="ECO:0007669"/>
    <property type="project" value="UniProtKB-KW"/>
</dbReference>
<protein>
    <submittedName>
        <fullName evidence="8">Probable phage integrase</fullName>
    </submittedName>
</protein>
<dbReference type="InterPro" id="IPR010998">
    <property type="entry name" value="Integrase_recombinase_N"/>
</dbReference>
<sequence length="444" mass="50911">MITAFLTHCYCIPFQTVAIYVKSSGNQTVIKMANQKLKDAGIKTDSQIKQAIKEHDSGDEVYTIQGYKGLNLYIRDNKTTTFRHRFTSPVTGKRKNFTLGAYPVFTLEQARDMYRNNLSLLAGGIDPVFHHQDAHNKKRAMPTFSELADEWLQSQIASKQFEHRTIEQKRTHIAYAAAYIGRMPIDHIKTPDVLRAIKDIEKKTIPTAKRVRGVCQRIFALAIGQGYIDNNPAIAVADLMLPKPKTEHHHAIIEPIAFGKLLSDIDSVTDFYGHAQNILKLQALLFQRNGDMCSMRWDAIDFDAKTWTFSPQKTGNRGDMVASLVVPLPTQAIEHLRALHALTSKTPYVFYNSRRKEKFEHQQQLNKFLWRLGYKDVHTPHGFRASARTLMVEQLGISETLAELQLGHNVRDANGRAYNRVTMIDKRRDMMQRWADYLDQLRRV</sequence>
<evidence type="ECO:0000256" key="3">
    <source>
        <dbReference type="ARBA" id="ARBA00023125"/>
    </source>
</evidence>
<gene>
    <name evidence="8" type="ordered locus">Psyc_1034</name>
</gene>
<keyword evidence="2" id="KW-0229">DNA integration</keyword>
<reference evidence="8 9" key="1">
    <citation type="journal article" date="2010" name="Appl. Environ. Microbiol.">
        <title>The genome sequence of Psychrobacter arcticus 273-4, a psychroactive Siberian permafrost bacterium, reveals mechanisms for adaptation to low-temperature growth.</title>
        <authorList>
            <person name="Ayala-del-Rio H.L."/>
            <person name="Chain P.S."/>
            <person name="Grzymski J.J."/>
            <person name="Ponder M.A."/>
            <person name="Ivanova N."/>
            <person name="Bergholz P.W."/>
            <person name="Di Bartolo G."/>
            <person name="Hauser L."/>
            <person name="Land M."/>
            <person name="Bakermans C."/>
            <person name="Rodrigues D."/>
            <person name="Klappenbach J."/>
            <person name="Zarka D."/>
            <person name="Larimer F."/>
            <person name="Richardson P."/>
            <person name="Murray A."/>
            <person name="Thomashow M."/>
            <person name="Tiedje J.M."/>
        </authorList>
    </citation>
    <scope>NUCLEOTIDE SEQUENCE [LARGE SCALE GENOMIC DNA]</scope>
    <source>
        <strain evidence="9">DSM 17307 / VKM B-2377 / 273-4</strain>
    </source>
</reference>
<name>Q4FSX1_PSYA2</name>
<proteinExistence type="inferred from homology"/>
<dbReference type="CDD" id="cd00801">
    <property type="entry name" value="INT_P4_C"/>
    <property type="match status" value="1"/>
</dbReference>
<dbReference type="InterPro" id="IPR038488">
    <property type="entry name" value="Integrase_DNA-bd_sf"/>
</dbReference>
<dbReference type="InterPro" id="IPR025166">
    <property type="entry name" value="Integrase_DNA_bind_dom"/>
</dbReference>
<dbReference type="PANTHER" id="PTHR30629:SF2">
    <property type="entry name" value="PROPHAGE INTEGRASE INTS-RELATED"/>
    <property type="match status" value="1"/>
</dbReference>
<dbReference type="GO" id="GO:0006310">
    <property type="term" value="P:DNA recombination"/>
    <property type="evidence" value="ECO:0007669"/>
    <property type="project" value="UniProtKB-KW"/>
</dbReference>
<dbReference type="Proteomes" id="UP000000546">
    <property type="component" value="Chromosome"/>
</dbReference>
<evidence type="ECO:0000256" key="5">
    <source>
        <dbReference type="PROSITE-ProRule" id="PRU01248"/>
    </source>
</evidence>
<feature type="domain" description="Tyr recombinase" evidence="6">
    <location>
        <begin position="248"/>
        <end position="431"/>
    </location>
</feature>
<dbReference type="InterPro" id="IPR011010">
    <property type="entry name" value="DNA_brk_join_enz"/>
</dbReference>
<dbReference type="Gene3D" id="1.10.443.10">
    <property type="entry name" value="Intergrase catalytic core"/>
    <property type="match status" value="1"/>
</dbReference>
<dbReference type="Gene3D" id="3.30.160.390">
    <property type="entry name" value="Integrase, DNA-binding domain"/>
    <property type="match status" value="1"/>
</dbReference>
<dbReference type="InterPro" id="IPR053876">
    <property type="entry name" value="Phage_int_M"/>
</dbReference>
<keyword evidence="3 5" id="KW-0238">DNA-binding</keyword>
<evidence type="ECO:0000256" key="4">
    <source>
        <dbReference type="ARBA" id="ARBA00023172"/>
    </source>
</evidence>
<evidence type="ECO:0000259" key="7">
    <source>
        <dbReference type="PROSITE" id="PS51900"/>
    </source>
</evidence>
<dbReference type="InterPro" id="IPR002104">
    <property type="entry name" value="Integrase_catalytic"/>
</dbReference>
<dbReference type="PROSITE" id="PS51898">
    <property type="entry name" value="TYR_RECOMBINASE"/>
    <property type="match status" value="1"/>
</dbReference>
<evidence type="ECO:0000256" key="1">
    <source>
        <dbReference type="ARBA" id="ARBA00008857"/>
    </source>
</evidence>
<dbReference type="InterPro" id="IPR050808">
    <property type="entry name" value="Phage_Integrase"/>
</dbReference>
<organism evidence="8 9">
    <name type="scientific">Psychrobacter arcticus (strain DSM 17307 / VKM B-2377 / 273-4)</name>
    <dbReference type="NCBI Taxonomy" id="259536"/>
    <lineage>
        <taxon>Bacteria</taxon>
        <taxon>Pseudomonadati</taxon>
        <taxon>Pseudomonadota</taxon>
        <taxon>Gammaproteobacteria</taxon>
        <taxon>Moraxellales</taxon>
        <taxon>Moraxellaceae</taxon>
        <taxon>Psychrobacter</taxon>
    </lineage>
</organism>
<dbReference type="Pfam" id="PF13356">
    <property type="entry name" value="Arm-DNA-bind_3"/>
    <property type="match status" value="1"/>
</dbReference>
<dbReference type="GO" id="GO:0003677">
    <property type="term" value="F:DNA binding"/>
    <property type="evidence" value="ECO:0007669"/>
    <property type="project" value="UniProtKB-UniRule"/>
</dbReference>